<organism evidence="5 6">
    <name type="scientific">Devosia albogilva</name>
    <dbReference type="NCBI Taxonomy" id="429726"/>
    <lineage>
        <taxon>Bacteria</taxon>
        <taxon>Pseudomonadati</taxon>
        <taxon>Pseudomonadota</taxon>
        <taxon>Alphaproteobacteria</taxon>
        <taxon>Hyphomicrobiales</taxon>
        <taxon>Devosiaceae</taxon>
        <taxon>Devosia</taxon>
    </lineage>
</organism>
<feature type="domain" description="CENP-V/GFA" evidence="4">
    <location>
        <begin position="3"/>
        <end position="115"/>
    </location>
</feature>
<dbReference type="EMBL" id="JBHUNP010000001">
    <property type="protein sequence ID" value="MFD2646901.1"/>
    <property type="molecule type" value="Genomic_DNA"/>
</dbReference>
<name>A0ABW5QHT3_9HYPH</name>
<comment type="similarity">
    <text evidence="1">Belongs to the Gfa family.</text>
</comment>
<evidence type="ECO:0000256" key="2">
    <source>
        <dbReference type="ARBA" id="ARBA00022723"/>
    </source>
</evidence>
<reference evidence="6" key="1">
    <citation type="journal article" date="2019" name="Int. J. Syst. Evol. Microbiol.">
        <title>The Global Catalogue of Microorganisms (GCM) 10K type strain sequencing project: providing services to taxonomists for standard genome sequencing and annotation.</title>
        <authorList>
            <consortium name="The Broad Institute Genomics Platform"/>
            <consortium name="The Broad Institute Genome Sequencing Center for Infectious Disease"/>
            <person name="Wu L."/>
            <person name="Ma J."/>
        </authorList>
    </citation>
    <scope>NUCLEOTIDE SEQUENCE [LARGE SCALE GENOMIC DNA]</scope>
    <source>
        <strain evidence="6">CCM 7427</strain>
    </source>
</reference>
<protein>
    <submittedName>
        <fullName evidence="5">GFA family protein</fullName>
    </submittedName>
</protein>
<dbReference type="Pfam" id="PF04828">
    <property type="entry name" value="GFA"/>
    <property type="match status" value="1"/>
</dbReference>
<evidence type="ECO:0000313" key="6">
    <source>
        <dbReference type="Proteomes" id="UP001597521"/>
    </source>
</evidence>
<dbReference type="PROSITE" id="PS51891">
    <property type="entry name" value="CENP_V_GFA"/>
    <property type="match status" value="1"/>
</dbReference>
<dbReference type="InterPro" id="IPR011057">
    <property type="entry name" value="Mss4-like_sf"/>
</dbReference>
<dbReference type="InterPro" id="IPR052355">
    <property type="entry name" value="CENP-V-like"/>
</dbReference>
<keyword evidence="6" id="KW-1185">Reference proteome</keyword>
<gene>
    <name evidence="5" type="ORF">ACFSX5_03725</name>
</gene>
<keyword evidence="3" id="KW-0862">Zinc</keyword>
<sequence>MSLIATCHCGATRIELPDHPTEATACNCSYCSRTGYRPGELRFLSREGERMYSTSPEMHQHYFCGTCGMQSWGESPDWGSMYNADGTPKNGDPTAIPTERKQAVNLKLVDGLEWSRVTVTEMDGRNNW</sequence>
<accession>A0ABW5QHT3</accession>
<comment type="caution">
    <text evidence="5">The sequence shown here is derived from an EMBL/GenBank/DDBJ whole genome shotgun (WGS) entry which is preliminary data.</text>
</comment>
<dbReference type="Gene3D" id="2.170.150.70">
    <property type="match status" value="1"/>
</dbReference>
<dbReference type="PANTHER" id="PTHR28620">
    <property type="entry name" value="CENTROMERE PROTEIN V"/>
    <property type="match status" value="1"/>
</dbReference>
<evidence type="ECO:0000256" key="3">
    <source>
        <dbReference type="ARBA" id="ARBA00022833"/>
    </source>
</evidence>
<dbReference type="SUPFAM" id="SSF51316">
    <property type="entry name" value="Mss4-like"/>
    <property type="match status" value="1"/>
</dbReference>
<dbReference type="InterPro" id="IPR006913">
    <property type="entry name" value="CENP-V/GFA"/>
</dbReference>
<evidence type="ECO:0000313" key="5">
    <source>
        <dbReference type="EMBL" id="MFD2646901.1"/>
    </source>
</evidence>
<proteinExistence type="inferred from homology"/>
<dbReference type="PANTHER" id="PTHR28620:SF1">
    <property type="entry name" value="CENP-V_GFA DOMAIN-CONTAINING PROTEIN"/>
    <property type="match status" value="1"/>
</dbReference>
<evidence type="ECO:0000259" key="4">
    <source>
        <dbReference type="PROSITE" id="PS51891"/>
    </source>
</evidence>
<keyword evidence="2" id="KW-0479">Metal-binding</keyword>
<evidence type="ECO:0000256" key="1">
    <source>
        <dbReference type="ARBA" id="ARBA00005495"/>
    </source>
</evidence>
<dbReference type="RefSeq" id="WP_386831900.1">
    <property type="nucleotide sequence ID" value="NZ_JBHUNP010000001.1"/>
</dbReference>
<dbReference type="Proteomes" id="UP001597521">
    <property type="component" value="Unassembled WGS sequence"/>
</dbReference>